<dbReference type="Proteomes" id="UP000601768">
    <property type="component" value="Unassembled WGS sequence"/>
</dbReference>
<comment type="caution">
    <text evidence="1">The sequence shown here is derived from an EMBL/GenBank/DDBJ whole genome shotgun (WGS) entry which is preliminary data.</text>
</comment>
<dbReference type="AlphaFoldDB" id="A0A8J6IUB4"/>
<keyword evidence="2" id="KW-1185">Reference proteome</keyword>
<gene>
    <name evidence="1" type="ORF">H8B19_09185</name>
</gene>
<reference evidence="1" key="1">
    <citation type="journal article" date="2018" name="Int. J. Syst. Evol. Microbiol.">
        <title>Neptunicella marina gen. nov., sp. nov., isolated from surface seawater.</title>
        <authorList>
            <person name="Liu X."/>
            <person name="Lai Q."/>
            <person name="Du Y."/>
            <person name="Zhang X."/>
            <person name="Liu Z."/>
            <person name="Sun F."/>
            <person name="Shao Z."/>
        </authorList>
    </citation>
    <scope>NUCLEOTIDE SEQUENCE</scope>
    <source>
        <strain evidence="1">S27-2</strain>
    </source>
</reference>
<name>A0A8J6IUB4_9ALTE</name>
<dbReference type="EMBL" id="JACNEP010000006">
    <property type="protein sequence ID" value="MBC3766052.1"/>
    <property type="molecule type" value="Genomic_DNA"/>
</dbReference>
<protein>
    <submittedName>
        <fullName evidence="1">Uncharacterized protein</fullName>
    </submittedName>
</protein>
<evidence type="ECO:0000313" key="2">
    <source>
        <dbReference type="Proteomes" id="UP000601768"/>
    </source>
</evidence>
<organism evidence="1 2">
    <name type="scientific">Neptunicella marina</name>
    <dbReference type="NCBI Taxonomy" id="2125989"/>
    <lineage>
        <taxon>Bacteria</taxon>
        <taxon>Pseudomonadati</taxon>
        <taxon>Pseudomonadota</taxon>
        <taxon>Gammaproteobacteria</taxon>
        <taxon>Alteromonadales</taxon>
        <taxon>Alteromonadaceae</taxon>
        <taxon>Neptunicella</taxon>
    </lineage>
</organism>
<evidence type="ECO:0000313" key="1">
    <source>
        <dbReference type="EMBL" id="MBC3766052.1"/>
    </source>
</evidence>
<reference evidence="1" key="2">
    <citation type="submission" date="2020-08" db="EMBL/GenBank/DDBJ databases">
        <authorList>
            <person name="Lai Q."/>
        </authorList>
    </citation>
    <scope>NUCLEOTIDE SEQUENCE</scope>
    <source>
        <strain evidence="1">S27-2</strain>
    </source>
</reference>
<proteinExistence type="predicted"/>
<dbReference type="RefSeq" id="WP_186506527.1">
    <property type="nucleotide sequence ID" value="NZ_JACNEP010000006.1"/>
</dbReference>
<sequence>MELLVIVIIGFAAWIGWQLRPGRPIDSLEKLQFQQCKIHAIAACQVTDDQGIKNIAKRIESLFEKVQKEHEYTAETIKPLQKEVESLVHTMHAELTKLGVKDNFDTHLRNLLDKIYPDSSPATSSENSKNVLKNEAGTEALVNAMQNASSAMDFVTENFEEFAELRKTHEAEFAINFVWLEVAVIIAGERINKGIDESEFANHIFQAGLSFGEEGKPKTAVFTDDRREVFFGSVNAYLGAIAKFIDSAKASQIDPGPGALLLRHLMNSVKGKDNLSDEEIGKCHIIGSELSTSILRYIFDGQERTKTDEPQQSNEFLSQRLDDAAERCGVPLQEFLGAYQAYLTTLRGDGNWNDDIDSNALRLDILTENEIENAKSNIKQAALNRTIYRFEYPKSLSI</sequence>
<accession>A0A8J6IUB4</accession>